<keyword evidence="1" id="KW-0472">Membrane</keyword>
<dbReference type="AlphaFoldDB" id="A0A8S1YM19"/>
<evidence type="ECO:0000313" key="3">
    <source>
        <dbReference type="Proteomes" id="UP000683925"/>
    </source>
</evidence>
<dbReference type="EMBL" id="CAJJDP010000179">
    <property type="protein sequence ID" value="CAD8214381.1"/>
    <property type="molecule type" value="Genomic_DNA"/>
</dbReference>
<name>A0A8S1YM19_PAROT</name>
<gene>
    <name evidence="2" type="ORF">POCTA_138.1.T1750031</name>
</gene>
<keyword evidence="1" id="KW-1133">Transmembrane helix</keyword>
<protein>
    <recommendedName>
        <fullName evidence="4">Transmembrane protein</fullName>
    </recommendedName>
</protein>
<reference evidence="2" key="1">
    <citation type="submission" date="2021-01" db="EMBL/GenBank/DDBJ databases">
        <authorList>
            <consortium name="Genoscope - CEA"/>
            <person name="William W."/>
        </authorList>
    </citation>
    <scope>NUCLEOTIDE SEQUENCE</scope>
</reference>
<evidence type="ECO:0008006" key="4">
    <source>
        <dbReference type="Google" id="ProtNLM"/>
    </source>
</evidence>
<feature type="transmembrane region" description="Helical" evidence="1">
    <location>
        <begin position="69"/>
        <end position="90"/>
    </location>
</feature>
<evidence type="ECO:0000256" key="1">
    <source>
        <dbReference type="SAM" id="Phobius"/>
    </source>
</evidence>
<evidence type="ECO:0000313" key="2">
    <source>
        <dbReference type="EMBL" id="CAD8214381.1"/>
    </source>
</evidence>
<dbReference type="Proteomes" id="UP000683925">
    <property type="component" value="Unassembled WGS sequence"/>
</dbReference>
<feature type="transmembrane region" description="Helical" evidence="1">
    <location>
        <begin position="110"/>
        <end position="130"/>
    </location>
</feature>
<accession>A0A8S1YM19</accession>
<organism evidence="2 3">
    <name type="scientific">Paramecium octaurelia</name>
    <dbReference type="NCBI Taxonomy" id="43137"/>
    <lineage>
        <taxon>Eukaryota</taxon>
        <taxon>Sar</taxon>
        <taxon>Alveolata</taxon>
        <taxon>Ciliophora</taxon>
        <taxon>Intramacronucleata</taxon>
        <taxon>Oligohymenophorea</taxon>
        <taxon>Peniculida</taxon>
        <taxon>Parameciidae</taxon>
        <taxon>Paramecium</taxon>
    </lineage>
</organism>
<keyword evidence="1" id="KW-0812">Transmembrane</keyword>
<sequence>MQPQLCNRFIVFASVHNCKMHWCLQSHISMQLRLHSNLNQQQVSLNTTCELKSGSEQSSEIVMRVICDFVYLQPVLIPFNKLMLILYLIFQKGYLQSLYPNQLQIYKLYILLNKFSFSCKCAILTPMLYIRQQTPKCMKKFRRLDKILYKVRNPRKFIEHIDIYIALFKTKKKSRRRSQETLVENGYSEKIFNFLIRVKYSDLNLEIIIFESRKKN</sequence>
<proteinExistence type="predicted"/>
<keyword evidence="3" id="KW-1185">Reference proteome</keyword>
<comment type="caution">
    <text evidence="2">The sequence shown here is derived from an EMBL/GenBank/DDBJ whole genome shotgun (WGS) entry which is preliminary data.</text>
</comment>